<reference evidence="4" key="1">
    <citation type="journal article" date="2015" name="Insect Biochem. Mol. Biol.">
        <title>An insight into the sialome of the horse fly, Tabanus bromius.</title>
        <authorList>
            <person name="Ribeiro J.M."/>
            <person name="Kazimirova M."/>
            <person name="Takac P."/>
            <person name="Andersen J.F."/>
            <person name="Francischetti I.M."/>
        </authorList>
    </citation>
    <scope>NUCLEOTIDE SEQUENCE</scope>
</reference>
<protein>
    <submittedName>
        <fullName evidence="4">Putative guanine nucleotide exchange factor</fullName>
    </submittedName>
</protein>
<dbReference type="InterPro" id="IPR011323">
    <property type="entry name" value="Mss4/transl-control_tumour"/>
</dbReference>
<keyword evidence="2" id="KW-0344">Guanine-nucleotide releasing factor</keyword>
<evidence type="ECO:0000256" key="3">
    <source>
        <dbReference type="ARBA" id="ARBA00022927"/>
    </source>
</evidence>
<evidence type="ECO:0000313" key="4">
    <source>
        <dbReference type="EMBL" id="JAI14740.1"/>
    </source>
</evidence>
<evidence type="ECO:0000256" key="1">
    <source>
        <dbReference type="ARBA" id="ARBA00022448"/>
    </source>
</evidence>
<proteinExistence type="evidence at transcript level"/>
<dbReference type="GO" id="GO:0006892">
    <property type="term" value="P:post-Golgi vesicle-mediated transport"/>
    <property type="evidence" value="ECO:0007669"/>
    <property type="project" value="TreeGrafter"/>
</dbReference>
<keyword evidence="3" id="KW-0653">Protein transport</keyword>
<organism evidence="4">
    <name type="scientific">Tabanus bromius</name>
    <name type="common">Band-eyed brown horse fly</name>
    <dbReference type="NCBI Taxonomy" id="304241"/>
    <lineage>
        <taxon>Eukaryota</taxon>
        <taxon>Metazoa</taxon>
        <taxon>Ecdysozoa</taxon>
        <taxon>Arthropoda</taxon>
        <taxon>Hexapoda</taxon>
        <taxon>Insecta</taxon>
        <taxon>Pterygota</taxon>
        <taxon>Neoptera</taxon>
        <taxon>Endopterygota</taxon>
        <taxon>Diptera</taxon>
        <taxon>Brachycera</taxon>
        <taxon>Tabanomorpha</taxon>
        <taxon>Tabanoidea</taxon>
        <taxon>Tabanidae</taxon>
        <taxon>Tabanus</taxon>
    </lineage>
</organism>
<keyword evidence="1" id="KW-0813">Transport</keyword>
<dbReference type="FunFam" id="2.170.150.10:FF:000005">
    <property type="entry name" value="Guanine nucleotide exchange factor MSS4"/>
    <property type="match status" value="1"/>
</dbReference>
<dbReference type="GO" id="GO:0015031">
    <property type="term" value="P:protein transport"/>
    <property type="evidence" value="ECO:0007669"/>
    <property type="project" value="UniProtKB-KW"/>
</dbReference>
<dbReference type="SUPFAM" id="SSF51316">
    <property type="entry name" value="Mss4-like"/>
    <property type="match status" value="1"/>
</dbReference>
<accession>A0A0K8TLE5</accession>
<dbReference type="Gene3D" id="2.170.150.10">
    <property type="entry name" value="Metal Binding Protein, Guanine Nucleotide Exchange Factor, Chain A"/>
    <property type="match status" value="1"/>
</dbReference>
<dbReference type="GO" id="GO:0005829">
    <property type="term" value="C:cytosol"/>
    <property type="evidence" value="ECO:0007669"/>
    <property type="project" value="TreeGrafter"/>
</dbReference>
<dbReference type="EMBL" id="GDAI01002863">
    <property type="protein sequence ID" value="JAI14740.1"/>
    <property type="molecule type" value="mRNA"/>
</dbReference>
<evidence type="ECO:0000256" key="2">
    <source>
        <dbReference type="ARBA" id="ARBA00022658"/>
    </source>
</evidence>
<dbReference type="Pfam" id="PF04421">
    <property type="entry name" value="Mss4"/>
    <property type="match status" value="1"/>
</dbReference>
<dbReference type="GO" id="GO:0008270">
    <property type="term" value="F:zinc ion binding"/>
    <property type="evidence" value="ECO:0007669"/>
    <property type="project" value="TreeGrafter"/>
</dbReference>
<dbReference type="PANTHER" id="PTHR13276">
    <property type="entry name" value="GUANINE NUCLEOTIDE EXCHANGE FACTOR MSS4"/>
    <property type="match status" value="1"/>
</dbReference>
<dbReference type="PROSITE" id="PS51796">
    <property type="entry name" value="MSS4"/>
    <property type="match status" value="1"/>
</dbReference>
<dbReference type="PANTHER" id="PTHR13276:SF0">
    <property type="entry name" value="GUANINE NUCLEOTIDE EXCHANGE FACTOR MSS4"/>
    <property type="match status" value="1"/>
</dbReference>
<dbReference type="AlphaFoldDB" id="A0A0K8TLE5"/>
<name>A0A0K8TLE5_TABBR</name>
<dbReference type="GO" id="GO:0007264">
    <property type="term" value="P:small GTPase-mediated signal transduction"/>
    <property type="evidence" value="ECO:0007669"/>
    <property type="project" value="InterPro"/>
</dbReference>
<dbReference type="InterPro" id="IPR007515">
    <property type="entry name" value="Mss4"/>
</dbReference>
<dbReference type="GO" id="GO:0016020">
    <property type="term" value="C:membrane"/>
    <property type="evidence" value="ECO:0007669"/>
    <property type="project" value="TreeGrafter"/>
</dbReference>
<dbReference type="InterPro" id="IPR011057">
    <property type="entry name" value="Mss4-like_sf"/>
</dbReference>
<dbReference type="GO" id="GO:0005085">
    <property type="term" value="F:guanyl-nucleotide exchange factor activity"/>
    <property type="evidence" value="ECO:0007669"/>
    <property type="project" value="UniProtKB-KW"/>
</dbReference>
<sequence length="123" mass="14377">MTDEQNFTEQIENEKNKNTVRCQFCNSLMLKPKSAKFVEDEFKLPLMHQKNTKTIEEVETETLKDFWIVDDMFTFENIGFSNTVQNTKFLTCADCDMGPVGYHNLSTKKSYIALKRVKHVPKN</sequence>